<dbReference type="EMBL" id="VDMN01000014">
    <property type="protein sequence ID" value="TNM59602.1"/>
    <property type="molecule type" value="Genomic_DNA"/>
</dbReference>
<dbReference type="AlphaFoldDB" id="A0A5C4X888"/>
<feature type="region of interest" description="Disordered" evidence="1">
    <location>
        <begin position="14"/>
        <end position="59"/>
    </location>
</feature>
<dbReference type="Proteomes" id="UP000311605">
    <property type="component" value="Unassembled WGS sequence"/>
</dbReference>
<evidence type="ECO:0000256" key="1">
    <source>
        <dbReference type="SAM" id="MobiDB-lite"/>
    </source>
</evidence>
<reference evidence="2 3" key="1">
    <citation type="submission" date="2019-06" db="EMBL/GenBank/DDBJ databases">
        <title>The draft genome of Rhizobium smilacinae PTYR-5.</title>
        <authorList>
            <person name="Liu L."/>
            <person name="Li L."/>
            <person name="Zhang X."/>
        </authorList>
    </citation>
    <scope>NUCLEOTIDE SEQUENCE [LARGE SCALE GENOMIC DNA]</scope>
    <source>
        <strain evidence="2 3">PTYR-5</strain>
    </source>
</reference>
<evidence type="ECO:0000313" key="2">
    <source>
        <dbReference type="EMBL" id="TNM59602.1"/>
    </source>
</evidence>
<comment type="caution">
    <text evidence="2">The sequence shown here is derived from an EMBL/GenBank/DDBJ whole genome shotgun (WGS) entry which is preliminary data.</text>
</comment>
<keyword evidence="3" id="KW-1185">Reference proteome</keyword>
<accession>A0A5C4X888</accession>
<dbReference type="RefSeq" id="WP_139679574.1">
    <property type="nucleotide sequence ID" value="NZ_VDMN01000014.1"/>
</dbReference>
<name>A0A5C4X888_9HYPH</name>
<evidence type="ECO:0000313" key="3">
    <source>
        <dbReference type="Proteomes" id="UP000311605"/>
    </source>
</evidence>
<protein>
    <submittedName>
        <fullName evidence="2">Uncharacterized protein</fullName>
    </submittedName>
</protein>
<organism evidence="2 3">
    <name type="scientific">Aliirhizobium smilacinae</name>
    <dbReference type="NCBI Taxonomy" id="1395944"/>
    <lineage>
        <taxon>Bacteria</taxon>
        <taxon>Pseudomonadati</taxon>
        <taxon>Pseudomonadota</taxon>
        <taxon>Alphaproteobacteria</taxon>
        <taxon>Hyphomicrobiales</taxon>
        <taxon>Rhizobiaceae</taxon>
        <taxon>Aliirhizobium</taxon>
    </lineage>
</organism>
<proteinExistence type="predicted"/>
<sequence length="59" mass="6655">MIDDQLQTDRVQQALNQAAEKKRDKLASRGKGRRSRSSENQAIGRKAKVVRKSSEDSDL</sequence>
<gene>
    <name evidence="2" type="ORF">FHP24_28215</name>
</gene>